<sequence length="209" mass="23390">MRLTEEKNTDISNSTVSNLIRGGFLRQSRVDDTPPPATWRDSQGKHLPCCSRQVIANNSKETLALSSVRDEQLALLYQSPTSLDFWITTKIEPNAVSLSKFVKVDTQWLSGFTANFCGGSFFVDEEKKLAVVVVPYLPKSYLSVYKPIKTCRPLASLYVMGDAHGGYLKPLNIIGQATKSLGYFYQFSFSPYVPSLVQINHKKRKHGGF</sequence>
<organism evidence="3 4">
    <name type="scientific">Microthlaspi erraticum</name>
    <dbReference type="NCBI Taxonomy" id="1685480"/>
    <lineage>
        <taxon>Eukaryota</taxon>
        <taxon>Viridiplantae</taxon>
        <taxon>Streptophyta</taxon>
        <taxon>Embryophyta</taxon>
        <taxon>Tracheophyta</taxon>
        <taxon>Spermatophyta</taxon>
        <taxon>Magnoliopsida</taxon>
        <taxon>eudicotyledons</taxon>
        <taxon>Gunneridae</taxon>
        <taxon>Pentapetalae</taxon>
        <taxon>rosids</taxon>
        <taxon>malvids</taxon>
        <taxon>Brassicales</taxon>
        <taxon>Brassicaceae</taxon>
        <taxon>Coluteocarpeae</taxon>
        <taxon>Microthlaspi</taxon>
    </lineage>
</organism>
<keyword evidence="4" id="KW-1185">Reference proteome</keyword>
<protein>
    <recommendedName>
        <fullName evidence="1">F-box associated beta-propeller type 1 domain-containing protein</fullName>
    </recommendedName>
</protein>
<dbReference type="AlphaFoldDB" id="A0A6D2JA01"/>
<feature type="domain" description="F-box associated beta-propeller type 1" evidence="1">
    <location>
        <begin position="48"/>
        <end position="199"/>
    </location>
</feature>
<accession>A0A6D2JA01</accession>
<dbReference type="InterPro" id="IPR006527">
    <property type="entry name" value="F-box-assoc_dom_typ1"/>
</dbReference>
<evidence type="ECO:0000313" key="2">
    <source>
        <dbReference type="EMBL" id="CAA7025204.1"/>
    </source>
</evidence>
<proteinExistence type="predicted"/>
<evidence type="ECO:0000313" key="3">
    <source>
        <dbReference type="EMBL" id="CAA7037765.1"/>
    </source>
</evidence>
<evidence type="ECO:0000313" key="4">
    <source>
        <dbReference type="Proteomes" id="UP000467841"/>
    </source>
</evidence>
<dbReference type="Proteomes" id="UP000467841">
    <property type="component" value="Unassembled WGS sequence"/>
</dbReference>
<reference evidence="3 4" key="1">
    <citation type="submission" date="2020-01" db="EMBL/GenBank/DDBJ databases">
        <authorList>
            <person name="Mishra B."/>
        </authorList>
    </citation>
    <scope>NUCLEOTIDE SEQUENCE [LARGE SCALE GENOMIC DNA]</scope>
</reference>
<name>A0A6D2JA01_9BRAS</name>
<dbReference type="EMBL" id="CACVBM020001181">
    <property type="protein sequence ID" value="CAA7037765.1"/>
    <property type="molecule type" value="Genomic_DNA"/>
</dbReference>
<gene>
    <name evidence="2" type="ORF">MERR_LOCUS12439</name>
    <name evidence="3" type="ORF">MERR_LOCUS25000</name>
</gene>
<dbReference type="Pfam" id="PF07734">
    <property type="entry name" value="FBA_1"/>
    <property type="match status" value="1"/>
</dbReference>
<evidence type="ECO:0000259" key="1">
    <source>
        <dbReference type="Pfam" id="PF07734"/>
    </source>
</evidence>
<dbReference type="EMBL" id="CACVBM020000998">
    <property type="protein sequence ID" value="CAA7025204.1"/>
    <property type="molecule type" value="Genomic_DNA"/>
</dbReference>